<accession>A0AAE0A1Z5</accession>
<proteinExistence type="predicted"/>
<evidence type="ECO:0000313" key="2">
    <source>
        <dbReference type="Proteomes" id="UP001281410"/>
    </source>
</evidence>
<name>A0AAE0A1Z5_9ROSI</name>
<keyword evidence="2" id="KW-1185">Reference proteome</keyword>
<dbReference type="PANTHER" id="PTHR46686">
    <property type="entry name" value="GLYCOSYLTRANSFERASE"/>
    <property type="match status" value="1"/>
</dbReference>
<organism evidence="1 2">
    <name type="scientific">Dipteronia sinensis</name>
    <dbReference type="NCBI Taxonomy" id="43782"/>
    <lineage>
        <taxon>Eukaryota</taxon>
        <taxon>Viridiplantae</taxon>
        <taxon>Streptophyta</taxon>
        <taxon>Embryophyta</taxon>
        <taxon>Tracheophyta</taxon>
        <taxon>Spermatophyta</taxon>
        <taxon>Magnoliopsida</taxon>
        <taxon>eudicotyledons</taxon>
        <taxon>Gunneridae</taxon>
        <taxon>Pentapetalae</taxon>
        <taxon>rosids</taxon>
        <taxon>malvids</taxon>
        <taxon>Sapindales</taxon>
        <taxon>Sapindaceae</taxon>
        <taxon>Hippocastanoideae</taxon>
        <taxon>Acereae</taxon>
        <taxon>Dipteronia</taxon>
    </lineage>
</organism>
<dbReference type="PANTHER" id="PTHR46686:SF2">
    <property type="entry name" value="GLYCOSYLTRANSFERASE"/>
    <property type="match status" value="1"/>
</dbReference>
<dbReference type="EMBL" id="JANJYJ010000007">
    <property type="protein sequence ID" value="KAK3198772.1"/>
    <property type="molecule type" value="Genomic_DNA"/>
</dbReference>
<protein>
    <submittedName>
        <fullName evidence="1">Uncharacterized protein</fullName>
    </submittedName>
</protein>
<dbReference type="AlphaFoldDB" id="A0AAE0A1Z5"/>
<sequence length="180" mass="20720">MHCGKSVLTPNYPSIVGTVVVNEELGYTFSPNVKSFAKALEVAIRDGPIVLQRKGVACKQHTVSMFTATKMASAYERFFLCMKNTIYCQEMILEQNTLSANITQNRWEGRASELATSIDNMTTRTNCRFNFDKPAICIHYNNYEKESSLLYKKNPPYILTKKHNIVNDRRLKWNWKVLSH</sequence>
<dbReference type="SUPFAM" id="SSF53756">
    <property type="entry name" value="UDP-Glycosyltransferase/glycogen phosphorylase"/>
    <property type="match status" value="1"/>
</dbReference>
<evidence type="ECO:0000313" key="1">
    <source>
        <dbReference type="EMBL" id="KAK3198772.1"/>
    </source>
</evidence>
<comment type="caution">
    <text evidence="1">The sequence shown here is derived from an EMBL/GenBank/DDBJ whole genome shotgun (WGS) entry which is preliminary data.</text>
</comment>
<reference evidence="1" key="1">
    <citation type="journal article" date="2023" name="Plant J.">
        <title>Genome sequences and population genomics provide insights into the demographic history, inbreeding, and mutation load of two 'living fossil' tree species of Dipteronia.</title>
        <authorList>
            <person name="Feng Y."/>
            <person name="Comes H.P."/>
            <person name="Chen J."/>
            <person name="Zhu S."/>
            <person name="Lu R."/>
            <person name="Zhang X."/>
            <person name="Li P."/>
            <person name="Qiu J."/>
            <person name="Olsen K.M."/>
            <person name="Qiu Y."/>
        </authorList>
    </citation>
    <scope>NUCLEOTIDE SEQUENCE</scope>
    <source>
        <strain evidence="1">NBL</strain>
    </source>
</reference>
<gene>
    <name evidence="1" type="ORF">Dsin_022187</name>
</gene>
<dbReference type="Proteomes" id="UP001281410">
    <property type="component" value="Unassembled WGS sequence"/>
</dbReference>